<evidence type="ECO:0000313" key="2">
    <source>
        <dbReference type="Proteomes" id="UP000640489"/>
    </source>
</evidence>
<dbReference type="Gene3D" id="3.40.50.880">
    <property type="match status" value="1"/>
</dbReference>
<sequence>MRTVLLGPQRFLTTAGTTVQSVAPEGTVATVTAGWQDREPADDELDEVMGGRSRNLRLYERLTDVLETDGHFAEQALSHRDAMDELAGIYSLRLQRALESVYAVARRPARHDIADSAFADAVRDVRDIDAWYLRTVDQLYAELEAKAPPAESEPVRRHREEVAEVLRDAAVLAVAGGHVGILLRCLRLFAVDPPQDLPVVAWSAGAMALTERVVLYNDRGPQGVQGAEVWDRGSGRVRDVVAMPHARRRLRLDDPVHTRVFVHRFAPATCLLLDDGTSVEMTADGSVPDGARVLTETGAGGGAL</sequence>
<dbReference type="InterPro" id="IPR029062">
    <property type="entry name" value="Class_I_gatase-like"/>
</dbReference>
<accession>A0A930YGL5</accession>
<gene>
    <name evidence="1" type="ORF">ISU07_02880</name>
</gene>
<organism evidence="1 2">
    <name type="scientific">Nocardioides islandensis</name>
    <dbReference type="NCBI Taxonomy" id="433663"/>
    <lineage>
        <taxon>Bacteria</taxon>
        <taxon>Bacillati</taxon>
        <taxon>Actinomycetota</taxon>
        <taxon>Actinomycetes</taxon>
        <taxon>Propionibacteriales</taxon>
        <taxon>Nocardioidaceae</taxon>
        <taxon>Nocardioides</taxon>
    </lineage>
</organism>
<comment type="caution">
    <text evidence="1">The sequence shown here is derived from an EMBL/GenBank/DDBJ whole genome shotgun (WGS) entry which is preliminary data.</text>
</comment>
<proteinExistence type="predicted"/>
<keyword evidence="2" id="KW-1185">Reference proteome</keyword>
<protein>
    <submittedName>
        <fullName evidence="1">Type 1 glutamine amidotransferase-like domain-containing protein</fullName>
    </submittedName>
</protein>
<dbReference type="RefSeq" id="WP_194705215.1">
    <property type="nucleotide sequence ID" value="NZ_JADKPN010000001.1"/>
</dbReference>
<dbReference type="Proteomes" id="UP000640489">
    <property type="component" value="Unassembled WGS sequence"/>
</dbReference>
<dbReference type="AlphaFoldDB" id="A0A930YGL5"/>
<keyword evidence="1" id="KW-0315">Glutamine amidotransferase</keyword>
<name>A0A930YGL5_9ACTN</name>
<dbReference type="EMBL" id="JADKPN010000001">
    <property type="protein sequence ID" value="MBF4762059.1"/>
    <property type="molecule type" value="Genomic_DNA"/>
</dbReference>
<evidence type="ECO:0000313" key="1">
    <source>
        <dbReference type="EMBL" id="MBF4762059.1"/>
    </source>
</evidence>
<reference evidence="1" key="1">
    <citation type="submission" date="2020-11" db="EMBL/GenBank/DDBJ databases">
        <title>Nocardioides sp. nov., isolated from Soil of Cynanchum wilfordii Hemsley rhizosphere.</title>
        <authorList>
            <person name="Lee J.-S."/>
            <person name="Suh M.K."/>
            <person name="Kim J.-S."/>
        </authorList>
    </citation>
    <scope>NUCLEOTIDE SEQUENCE</scope>
    <source>
        <strain evidence="1">KCTC 19275</strain>
    </source>
</reference>